<evidence type="ECO:0000313" key="2">
    <source>
        <dbReference type="EnsemblMetazoa" id="ACHR000662-PA"/>
    </source>
</evidence>
<protein>
    <submittedName>
        <fullName evidence="2">Uncharacterized protein</fullName>
    </submittedName>
</protein>
<feature type="compositionally biased region" description="Low complexity" evidence="1">
    <location>
        <begin position="377"/>
        <end position="393"/>
    </location>
</feature>
<dbReference type="Proteomes" id="UP000075881">
    <property type="component" value="Unassembled WGS sequence"/>
</dbReference>
<evidence type="ECO:0000256" key="1">
    <source>
        <dbReference type="SAM" id="MobiDB-lite"/>
    </source>
</evidence>
<accession>A0A182JQ78</accession>
<feature type="compositionally biased region" description="Low complexity" evidence="1">
    <location>
        <begin position="612"/>
        <end position="621"/>
    </location>
</feature>
<sequence length="676" mass="71725">MCLFTMWSSRHYSQHESSVNAARKAAAERLQQHQAAALVAGSGSAGGPCDTLCYNSYAADAGSDAETIGQGIVGFTSTGAGAVGSSQKYSTSSSRMSESSVQNVAVPVVYPAVASTAGTRSSFSSSSSSRQQKLHSTGGVAQPVSAALYSTDHGQTRSNVVQPVLYPVAAPQTHAAQSSYERSGSERSVVSRPVVSNVVYTPVPVAGASNSYNARSSFAAASNEQQVVQPVSYPAANSDYSRRYVAQQDHTQYRQYPSTSNTYVLYSKPIASSVQYYAPSRSRSEEAAATTSYDASGRVINLNVVQPLHTERVNEQRSQQHAESVQTVQRQSDLYPVRASYDHQEKETVHHQEGDYDDTVDGVVTVRPVRLLAPTIPAASSTSSQRRTEQQSQYVRTGSYVPNTGSSTRYNTAESAQAQRHQTYNTAPAYVAPVPVTGSVSSSNYESAAESQQRVSQNSLNVPIVVQPAPVSASSTASRYASSAHEQRTGASGPMYYAPAGAATYGSQYSNTAASSSHNSRYKAGSGAGFAHYPITNDEFGRRFGAVGGAGGFGAETDLHDIMSESESLARLQAQNVHNGAVTGSGTIDTDTRFGGESEGLGTMPGGFQRTKSWSSSSKWASEQRYGDDGKPKTYSMLSTAESEKHNINGKTTGYKAATTTLEDDGKVSTYSLHTT</sequence>
<evidence type="ECO:0000313" key="3">
    <source>
        <dbReference type="Proteomes" id="UP000075881"/>
    </source>
</evidence>
<feature type="compositionally biased region" description="Polar residues" evidence="1">
    <location>
        <begin position="394"/>
        <end position="420"/>
    </location>
</feature>
<reference evidence="3" key="1">
    <citation type="submission" date="2013-03" db="EMBL/GenBank/DDBJ databases">
        <title>The Genome Sequence of Anopheles christyi ACHKN1017.</title>
        <authorList>
            <consortium name="The Broad Institute Genomics Platform"/>
            <person name="Neafsey D.E."/>
            <person name="Besansky N."/>
            <person name="Walker B."/>
            <person name="Young S.K."/>
            <person name="Zeng Q."/>
            <person name="Gargeya S."/>
            <person name="Fitzgerald M."/>
            <person name="Haas B."/>
            <person name="Abouelleil A."/>
            <person name="Allen A.W."/>
            <person name="Alvarado L."/>
            <person name="Arachchi H.M."/>
            <person name="Berlin A.M."/>
            <person name="Chapman S.B."/>
            <person name="Gainer-Dewar J."/>
            <person name="Goldberg J."/>
            <person name="Griggs A."/>
            <person name="Gujja S."/>
            <person name="Hansen M."/>
            <person name="Howarth C."/>
            <person name="Imamovic A."/>
            <person name="Ireland A."/>
            <person name="Larimer J."/>
            <person name="McCowan C."/>
            <person name="Murphy C."/>
            <person name="Pearson M."/>
            <person name="Poon T.W."/>
            <person name="Priest M."/>
            <person name="Roberts A."/>
            <person name="Saif S."/>
            <person name="Shea T."/>
            <person name="Sisk P."/>
            <person name="Sykes S."/>
            <person name="Wortman J."/>
            <person name="Nusbaum C."/>
            <person name="Birren B."/>
        </authorList>
    </citation>
    <scope>NUCLEOTIDE SEQUENCE [LARGE SCALE GENOMIC DNA]</scope>
    <source>
        <strain evidence="3">ACHKN1017</strain>
    </source>
</reference>
<dbReference type="STRING" id="43041.A0A182JQ78"/>
<feature type="region of interest" description="Disordered" evidence="1">
    <location>
        <begin position="600"/>
        <end position="632"/>
    </location>
</feature>
<organism evidence="2 3">
    <name type="scientific">Anopheles christyi</name>
    <dbReference type="NCBI Taxonomy" id="43041"/>
    <lineage>
        <taxon>Eukaryota</taxon>
        <taxon>Metazoa</taxon>
        <taxon>Ecdysozoa</taxon>
        <taxon>Arthropoda</taxon>
        <taxon>Hexapoda</taxon>
        <taxon>Insecta</taxon>
        <taxon>Pterygota</taxon>
        <taxon>Neoptera</taxon>
        <taxon>Endopterygota</taxon>
        <taxon>Diptera</taxon>
        <taxon>Nematocera</taxon>
        <taxon>Culicoidea</taxon>
        <taxon>Culicidae</taxon>
        <taxon>Anophelinae</taxon>
        <taxon>Anopheles</taxon>
    </lineage>
</organism>
<dbReference type="VEuPathDB" id="VectorBase:ACHR000662"/>
<feature type="region of interest" description="Disordered" evidence="1">
    <location>
        <begin position="118"/>
        <end position="139"/>
    </location>
</feature>
<dbReference type="EnsemblMetazoa" id="ACHR000662-RA">
    <property type="protein sequence ID" value="ACHR000662-PA"/>
    <property type="gene ID" value="ACHR000662"/>
</dbReference>
<proteinExistence type="predicted"/>
<feature type="region of interest" description="Disordered" evidence="1">
    <location>
        <begin position="377"/>
        <end position="420"/>
    </location>
</feature>
<keyword evidence="3" id="KW-1185">Reference proteome</keyword>
<reference evidence="2" key="2">
    <citation type="submission" date="2020-05" db="UniProtKB">
        <authorList>
            <consortium name="EnsemblMetazoa"/>
        </authorList>
    </citation>
    <scope>IDENTIFICATION</scope>
    <source>
        <strain evidence="2">ACHKN1017</strain>
    </source>
</reference>
<dbReference type="AlphaFoldDB" id="A0A182JQ78"/>
<name>A0A182JQ78_9DIPT</name>